<dbReference type="GO" id="GO:0008017">
    <property type="term" value="F:microtubule binding"/>
    <property type="evidence" value="ECO:0007669"/>
    <property type="project" value="InterPro"/>
</dbReference>
<keyword evidence="4" id="KW-1185">Reference proteome</keyword>
<feature type="compositionally biased region" description="Low complexity" evidence="1">
    <location>
        <begin position="514"/>
        <end position="524"/>
    </location>
</feature>
<feature type="non-terminal residue" evidence="3">
    <location>
        <position position="1"/>
    </location>
</feature>
<protein>
    <submittedName>
        <fullName evidence="3">ENP1 protein</fullName>
    </submittedName>
</protein>
<feature type="compositionally biased region" description="Basic and acidic residues" evidence="1">
    <location>
        <begin position="399"/>
        <end position="411"/>
    </location>
</feature>
<dbReference type="GO" id="GO:0000226">
    <property type="term" value="P:microtubule cytoskeleton organization"/>
    <property type="evidence" value="ECO:0007669"/>
    <property type="project" value="InterPro"/>
</dbReference>
<feature type="compositionally biased region" description="Basic and acidic residues" evidence="1">
    <location>
        <begin position="339"/>
        <end position="353"/>
    </location>
</feature>
<dbReference type="Pfam" id="PF25281">
    <property type="entry name" value="MBL_MAP1B"/>
    <property type="match status" value="1"/>
</dbReference>
<feature type="region of interest" description="Disordered" evidence="1">
    <location>
        <begin position="302"/>
        <end position="614"/>
    </location>
</feature>
<dbReference type="InterPro" id="IPR057480">
    <property type="entry name" value="MAP1A/B/S-like_MBL"/>
</dbReference>
<dbReference type="GO" id="GO:0005875">
    <property type="term" value="C:microtubule associated complex"/>
    <property type="evidence" value="ECO:0007669"/>
    <property type="project" value="TreeGrafter"/>
</dbReference>
<evidence type="ECO:0000256" key="1">
    <source>
        <dbReference type="SAM" id="MobiDB-lite"/>
    </source>
</evidence>
<dbReference type="GO" id="GO:0031114">
    <property type="term" value="P:regulation of microtubule depolymerization"/>
    <property type="evidence" value="ECO:0007669"/>
    <property type="project" value="TreeGrafter"/>
</dbReference>
<feature type="non-terminal residue" evidence="3">
    <location>
        <position position="614"/>
    </location>
</feature>
<proteinExistence type="predicted"/>
<dbReference type="GO" id="GO:0045202">
    <property type="term" value="C:synapse"/>
    <property type="evidence" value="ECO:0007669"/>
    <property type="project" value="TreeGrafter"/>
</dbReference>
<feature type="compositionally biased region" description="Basic and acidic residues" evidence="1">
    <location>
        <begin position="310"/>
        <end position="323"/>
    </location>
</feature>
<dbReference type="GO" id="GO:0005829">
    <property type="term" value="C:cytosol"/>
    <property type="evidence" value="ECO:0007669"/>
    <property type="project" value="TreeGrafter"/>
</dbReference>
<name>A0A850VFR9_9CORV</name>
<dbReference type="Proteomes" id="UP000640999">
    <property type="component" value="Unassembled WGS sequence"/>
</dbReference>
<dbReference type="PANTHER" id="PTHR13843">
    <property type="entry name" value="MICROTUBULE-ASSOCIATED PROTEIN"/>
    <property type="match status" value="1"/>
</dbReference>
<sequence>FIELRYNPGCVLPQMEGLEEFMEYLSESLEPQSPFDLLEPPTMVGFLKLSKPCCYIFPGGRGDSAFFAVNGFNVLVNGGSNPKSSFWKLVRHLDRIDSILVTHAGTDSLPGINSLLQRKLAELEEDPSQSSQGDWAKNLISPELGVVFLNASEKLKELEGDSRVLKSCDEAALTLHYLDKLGIRPSPLARDGGARAEPTVLFQKMGVGRLDMYVLNPVRGTKELEFLLQHWAGNGLPREQELPLQCLTSLCVLLVWHPVSRSEKIIRVLFPGCTPQARILEGLEKVKHLEFLKHPVVTKNDLKGTAQAEKPLKQRRAESKESLKSGSKLSLVEAAAPAPKEKAPKVEKKESRKPLAKAGSAKKSPLKKEPEKPKAKTAQKEPGTSDGSKSSSPEEMLPEAEREGGRRRKEESTDEGIATADSELEPLSLENGGNRRPGDPSCLENGLEDPEGRLRYLEGSPLRAVCPPSPAAKTPKSDRSVNFDLTPTGLLNHGPEGAEDPCGSSEEKTLEMMSPASSGPASAGHTPFHQSPVEEGTEEPGTRPQGAWPAAGAGRDGAAPDKQAGCLSLSPFKDDVPDVSPTITTPSLPAEVGSPHSTEVDESLSVSFEQVLPP</sequence>
<organism evidence="3 4">
    <name type="scientific">Chloropsis hardwickii</name>
    <dbReference type="NCBI Taxonomy" id="667144"/>
    <lineage>
        <taxon>Eukaryota</taxon>
        <taxon>Metazoa</taxon>
        <taxon>Chordata</taxon>
        <taxon>Craniata</taxon>
        <taxon>Vertebrata</taxon>
        <taxon>Euteleostomi</taxon>
        <taxon>Archelosauria</taxon>
        <taxon>Archosauria</taxon>
        <taxon>Dinosauria</taxon>
        <taxon>Saurischia</taxon>
        <taxon>Theropoda</taxon>
        <taxon>Coelurosauria</taxon>
        <taxon>Aves</taxon>
        <taxon>Neognathae</taxon>
        <taxon>Neoaves</taxon>
        <taxon>Telluraves</taxon>
        <taxon>Australaves</taxon>
        <taxon>Passeriformes</taxon>
        <taxon>Corvoidea</taxon>
        <taxon>Irenidae</taxon>
        <taxon>Chloropsis</taxon>
    </lineage>
</organism>
<feature type="compositionally biased region" description="Low complexity" evidence="1">
    <location>
        <begin position="324"/>
        <end position="338"/>
    </location>
</feature>
<comment type="caution">
    <text evidence="3">The sequence shown here is derived from an EMBL/GenBank/DDBJ whole genome shotgun (WGS) entry which is preliminary data.</text>
</comment>
<evidence type="ECO:0000313" key="4">
    <source>
        <dbReference type="Proteomes" id="UP000640999"/>
    </source>
</evidence>
<dbReference type="GO" id="GO:0007409">
    <property type="term" value="P:axonogenesis"/>
    <property type="evidence" value="ECO:0007669"/>
    <property type="project" value="TreeGrafter"/>
</dbReference>
<feature type="domain" description="Microtubule-associated protein 1A/B/S-like MBL-like" evidence="2">
    <location>
        <begin position="33"/>
        <end position="303"/>
    </location>
</feature>
<dbReference type="EMBL" id="WEIW01006902">
    <property type="protein sequence ID" value="NWH42276.1"/>
    <property type="molecule type" value="Genomic_DNA"/>
</dbReference>
<evidence type="ECO:0000259" key="2">
    <source>
        <dbReference type="Pfam" id="PF25281"/>
    </source>
</evidence>
<dbReference type="OrthoDB" id="5371837at2759"/>
<dbReference type="PANTHER" id="PTHR13843:SF11">
    <property type="entry name" value="MICROTUBULE-ASSOCIATED PROTEIN 1S"/>
    <property type="match status" value="1"/>
</dbReference>
<gene>
    <name evidence="3" type="primary">Enp1</name>
    <name evidence="3" type="ORF">CHLHAR_R02641</name>
</gene>
<dbReference type="InterPro" id="IPR026074">
    <property type="entry name" value="MAP1"/>
</dbReference>
<feature type="compositionally biased region" description="Low complexity" evidence="1">
    <location>
        <begin position="546"/>
        <end position="561"/>
    </location>
</feature>
<dbReference type="GO" id="GO:0043025">
    <property type="term" value="C:neuronal cell body"/>
    <property type="evidence" value="ECO:0007669"/>
    <property type="project" value="TreeGrafter"/>
</dbReference>
<reference evidence="3" key="1">
    <citation type="submission" date="2019-10" db="EMBL/GenBank/DDBJ databases">
        <title>Bird 10,000 Genomes (B10K) Project - Family phase.</title>
        <authorList>
            <person name="Zhang G."/>
        </authorList>
    </citation>
    <scope>NUCLEOTIDE SEQUENCE</scope>
    <source>
        <strain evidence="3">B10K-IZ-033-78</strain>
        <tissue evidence="3">Muscle</tissue>
    </source>
</reference>
<dbReference type="GO" id="GO:0016358">
    <property type="term" value="P:dendrite development"/>
    <property type="evidence" value="ECO:0007669"/>
    <property type="project" value="TreeGrafter"/>
</dbReference>
<accession>A0A850VFR9</accession>
<dbReference type="AlphaFoldDB" id="A0A850VFR9"/>
<dbReference type="GO" id="GO:0005874">
    <property type="term" value="C:microtubule"/>
    <property type="evidence" value="ECO:0007669"/>
    <property type="project" value="InterPro"/>
</dbReference>
<dbReference type="GO" id="GO:0030425">
    <property type="term" value="C:dendrite"/>
    <property type="evidence" value="ECO:0007669"/>
    <property type="project" value="TreeGrafter"/>
</dbReference>
<dbReference type="GO" id="GO:0003779">
    <property type="term" value="F:actin binding"/>
    <property type="evidence" value="ECO:0007669"/>
    <property type="project" value="TreeGrafter"/>
</dbReference>
<evidence type="ECO:0000313" key="3">
    <source>
        <dbReference type="EMBL" id="NWH42276.1"/>
    </source>
</evidence>